<reference evidence="2" key="2">
    <citation type="journal article" date="2015" name="Data Brief">
        <title>Shoot transcriptome of the giant reed, Arundo donax.</title>
        <authorList>
            <person name="Barrero R.A."/>
            <person name="Guerrero F.D."/>
            <person name="Moolhuijzen P."/>
            <person name="Goolsby J.A."/>
            <person name="Tidwell J."/>
            <person name="Bellgard S.E."/>
            <person name="Bellgard M.I."/>
        </authorList>
    </citation>
    <scope>NUCLEOTIDE SEQUENCE</scope>
    <source>
        <tissue evidence="2">Shoot tissue taken approximately 20 cm above the soil surface</tissue>
    </source>
</reference>
<organism evidence="2">
    <name type="scientific">Arundo donax</name>
    <name type="common">Giant reed</name>
    <name type="synonym">Donax arundinaceus</name>
    <dbReference type="NCBI Taxonomy" id="35708"/>
    <lineage>
        <taxon>Eukaryota</taxon>
        <taxon>Viridiplantae</taxon>
        <taxon>Streptophyta</taxon>
        <taxon>Embryophyta</taxon>
        <taxon>Tracheophyta</taxon>
        <taxon>Spermatophyta</taxon>
        <taxon>Magnoliopsida</taxon>
        <taxon>Liliopsida</taxon>
        <taxon>Poales</taxon>
        <taxon>Poaceae</taxon>
        <taxon>PACMAD clade</taxon>
        <taxon>Arundinoideae</taxon>
        <taxon>Arundineae</taxon>
        <taxon>Arundo</taxon>
    </lineage>
</organism>
<feature type="compositionally biased region" description="Low complexity" evidence="1">
    <location>
        <begin position="84"/>
        <end position="97"/>
    </location>
</feature>
<dbReference type="EMBL" id="GBRH01216667">
    <property type="protein sequence ID" value="JAD81228.1"/>
    <property type="molecule type" value="Transcribed_RNA"/>
</dbReference>
<evidence type="ECO:0000313" key="2">
    <source>
        <dbReference type="EMBL" id="JAD81228.1"/>
    </source>
</evidence>
<reference evidence="2" key="1">
    <citation type="submission" date="2014-09" db="EMBL/GenBank/DDBJ databases">
        <authorList>
            <person name="Magalhaes I.L.F."/>
            <person name="Oliveira U."/>
            <person name="Santos F.R."/>
            <person name="Vidigal T.H.D.A."/>
            <person name="Brescovit A.D."/>
            <person name="Santos A.J."/>
        </authorList>
    </citation>
    <scope>NUCLEOTIDE SEQUENCE</scope>
    <source>
        <tissue evidence="2">Shoot tissue taken approximately 20 cm above the soil surface</tissue>
    </source>
</reference>
<evidence type="ECO:0000256" key="1">
    <source>
        <dbReference type="SAM" id="MobiDB-lite"/>
    </source>
</evidence>
<feature type="region of interest" description="Disordered" evidence="1">
    <location>
        <begin position="84"/>
        <end position="113"/>
    </location>
</feature>
<dbReference type="AlphaFoldDB" id="A0A0A9D3F8"/>
<protein>
    <submittedName>
        <fullName evidence="2">Uncharacterized protein</fullName>
    </submittedName>
</protein>
<name>A0A0A9D3F8_ARUDO</name>
<proteinExistence type="predicted"/>
<accession>A0A0A9D3F8</accession>
<sequence length="113" mass="12516">MELGDVKHKNPHGFQLTGTNSIHRIYIIYTQQTNQNGILGTNLAAKHLIRQEFRDRGRRGRQNVGVSRLSRETLAFTSARYTSSQPVSAASTHSSSARTLPMAAFRSSSSSLQ</sequence>